<keyword evidence="3" id="KW-1185">Reference proteome</keyword>
<protein>
    <submittedName>
        <fullName evidence="2">DUF2325 domain-containing protein</fullName>
    </submittedName>
</protein>
<name>A0A3D8P0T1_9THEO</name>
<evidence type="ECO:0000313" key="2">
    <source>
        <dbReference type="EMBL" id="RDV80709.1"/>
    </source>
</evidence>
<dbReference type="AlphaFoldDB" id="A0A3D8P0T1"/>
<organism evidence="2 3">
    <name type="scientific">Ammonifex thiophilus</name>
    <dbReference type="NCBI Taxonomy" id="444093"/>
    <lineage>
        <taxon>Bacteria</taxon>
        <taxon>Bacillati</taxon>
        <taxon>Bacillota</taxon>
        <taxon>Clostridia</taxon>
        <taxon>Thermoanaerobacterales</taxon>
        <taxon>Thermoanaerobacteraceae</taxon>
        <taxon>Ammonifex</taxon>
    </lineage>
</organism>
<dbReference type="InterPro" id="IPR016772">
    <property type="entry name" value="UCP020408"/>
</dbReference>
<dbReference type="RefSeq" id="WP_115793445.1">
    <property type="nucleotide sequence ID" value="NZ_QSLN01000032.1"/>
</dbReference>
<gene>
    <name evidence="2" type="ORF">DXX99_10575</name>
</gene>
<comment type="caution">
    <text evidence="2">The sequence shown here is derived from an EMBL/GenBank/DDBJ whole genome shotgun (WGS) entry which is preliminary data.</text>
</comment>
<accession>A0A3D8P0T1</accession>
<dbReference type="PIRSF" id="PIRSF020408">
    <property type="entry name" value="UCP020408"/>
    <property type="match status" value="1"/>
</dbReference>
<proteinExistence type="inferred from homology"/>
<evidence type="ECO:0000256" key="1">
    <source>
        <dbReference type="ARBA" id="ARBA00007189"/>
    </source>
</evidence>
<sequence>MRVVVVGGDRLGQIPARLVDFGFKEVVHVTGRKVRDICCQIPVETRLIVVLIDYVNHALAEKVKEEAKKRGVPVIFARRAWSTIYFQLGRLELKGVKACAAAQ</sequence>
<reference evidence="2 3" key="1">
    <citation type="submission" date="2018-08" db="EMBL/GenBank/DDBJ databases">
        <title>Form III RuBisCO-mediated autotrophy in Thermodesulfobium bacteria.</title>
        <authorList>
            <person name="Toshchakov S.V."/>
            <person name="Kublanov I.V."/>
            <person name="Frolov E."/>
            <person name="Bonch-Osmolovskaya E.A."/>
            <person name="Tourova T.P."/>
            <person name="Chernych N.A."/>
            <person name="Lebedinsky A.V."/>
        </authorList>
    </citation>
    <scope>NUCLEOTIDE SEQUENCE [LARGE SCALE GENOMIC DNA]</scope>
    <source>
        <strain evidence="2 3">SR</strain>
    </source>
</reference>
<dbReference type="Pfam" id="PF10087">
    <property type="entry name" value="DUF2325"/>
    <property type="match status" value="1"/>
</dbReference>
<dbReference type="Proteomes" id="UP000256329">
    <property type="component" value="Unassembled WGS sequence"/>
</dbReference>
<dbReference type="OrthoDB" id="5324142at2"/>
<dbReference type="EMBL" id="QSLN01000032">
    <property type="protein sequence ID" value="RDV80709.1"/>
    <property type="molecule type" value="Genomic_DNA"/>
</dbReference>
<evidence type="ECO:0000313" key="3">
    <source>
        <dbReference type="Proteomes" id="UP000256329"/>
    </source>
</evidence>
<comment type="similarity">
    <text evidence="1">Belongs to the UPF0751 family.</text>
</comment>